<dbReference type="STRING" id="1082479.SAMN05216241_11088"/>
<dbReference type="AlphaFoldDB" id="A0A1G7TVU2"/>
<dbReference type="EMBL" id="FNCE01000010">
    <property type="protein sequence ID" value="SDG39144.1"/>
    <property type="molecule type" value="Genomic_DNA"/>
</dbReference>
<proteinExistence type="predicted"/>
<dbReference type="NCBIfam" id="NF041374">
    <property type="entry name" value="GDCCVxC"/>
    <property type="match status" value="1"/>
</dbReference>
<keyword evidence="2" id="KW-1185">Reference proteome</keyword>
<dbReference type="RefSeq" id="WP_090021262.1">
    <property type="nucleotide sequence ID" value="NZ_FNCE01000010.1"/>
</dbReference>
<reference evidence="1 2" key="1">
    <citation type="submission" date="2016-10" db="EMBL/GenBank/DDBJ databases">
        <authorList>
            <person name="de Groot N.N."/>
        </authorList>
    </citation>
    <scope>NUCLEOTIDE SEQUENCE [LARGE SCALE GENOMIC DNA]</scope>
    <source>
        <strain evidence="1 2">DSM 25584</strain>
    </source>
</reference>
<evidence type="ECO:0000313" key="1">
    <source>
        <dbReference type="EMBL" id="SDG39144.1"/>
    </source>
</evidence>
<dbReference type="OrthoDB" id="332228at2"/>
<accession>A0A1G7TVU2</accession>
<evidence type="ECO:0000313" key="2">
    <source>
        <dbReference type="Proteomes" id="UP000199415"/>
    </source>
</evidence>
<name>A0A1G7TVU2_9PROT</name>
<protein>
    <submittedName>
        <fullName evidence="1">Uncharacterized protein</fullName>
    </submittedName>
</protein>
<dbReference type="Proteomes" id="UP000199415">
    <property type="component" value="Unassembled WGS sequence"/>
</dbReference>
<gene>
    <name evidence="1" type="ORF">SAMN05216241_11088</name>
</gene>
<dbReference type="InterPro" id="IPR047677">
    <property type="entry name" value="GDCCVxC"/>
</dbReference>
<organism evidence="1 2">
    <name type="scientific">Limimonas halophila</name>
    <dbReference type="NCBI Taxonomy" id="1082479"/>
    <lineage>
        <taxon>Bacteria</taxon>
        <taxon>Pseudomonadati</taxon>
        <taxon>Pseudomonadota</taxon>
        <taxon>Alphaproteobacteria</taxon>
        <taxon>Rhodospirillales</taxon>
        <taxon>Rhodovibrionaceae</taxon>
        <taxon>Limimonas</taxon>
    </lineage>
</organism>
<sequence length="74" mass="7706">MPEVHSTITCPYCGHTRTESMPLNACVAFYACAGCERLLRPKAGDCCVFCSYGTQPCPPVQDADAGGPDGCCGA</sequence>